<comment type="catalytic activity">
    <reaction evidence="6">
        <text>a 5'-end (N(7)-methyl 5'-triphosphoguanosine)-ribonucleoside in snRNA + S-adenosyl-L-methionine = a 5'-end (N(2),N(7)-dimethyl 5'-triphosphoguanosine)-ribonucleoside in snRNA + S-adenosyl-L-homocysteine + H(+)</text>
        <dbReference type="Rhea" id="RHEA:78471"/>
        <dbReference type="Rhea" id="RHEA-COMP:19085"/>
        <dbReference type="Rhea" id="RHEA-COMP:19087"/>
        <dbReference type="ChEBI" id="CHEBI:15378"/>
        <dbReference type="ChEBI" id="CHEBI:57856"/>
        <dbReference type="ChEBI" id="CHEBI:59789"/>
        <dbReference type="ChEBI" id="CHEBI:156461"/>
        <dbReference type="ChEBI" id="CHEBI:172880"/>
    </reaction>
    <physiologicalReaction direction="left-to-right" evidence="6">
        <dbReference type="Rhea" id="RHEA:78472"/>
    </physiologicalReaction>
</comment>
<protein>
    <recommendedName>
        <fullName evidence="1">Trimethylguanosine synthase</fullName>
    </recommendedName>
    <alternativeName>
        <fullName evidence="7">Cap-specific guanine-N(2) methyltransferase</fullName>
    </alternativeName>
</protein>
<dbReference type="PANTHER" id="PTHR14741:SF32">
    <property type="entry name" value="TRIMETHYLGUANOSINE SYNTHASE"/>
    <property type="match status" value="1"/>
</dbReference>
<comment type="catalytic activity">
    <reaction evidence="5">
        <text>a 5'-end (N(2),N(7)-dimethyl 5'-triphosphoguanosine)-ribonucleoside in snRNA + S-adenosyl-L-methionine = a 5'-end (N(2),N(2),N(7)-trimethyl 5'-triphosphoguanosine)-ribonucleoside in snRNA + S-adenosyl-L-homocysteine + H(+)</text>
        <dbReference type="Rhea" id="RHEA:78479"/>
        <dbReference type="Rhea" id="RHEA-COMP:19087"/>
        <dbReference type="Rhea" id="RHEA-COMP:19089"/>
        <dbReference type="ChEBI" id="CHEBI:15378"/>
        <dbReference type="ChEBI" id="CHEBI:57856"/>
        <dbReference type="ChEBI" id="CHEBI:59789"/>
        <dbReference type="ChEBI" id="CHEBI:167623"/>
        <dbReference type="ChEBI" id="CHEBI:172880"/>
    </reaction>
    <physiologicalReaction direction="left-to-right" evidence="5">
        <dbReference type="Rhea" id="RHEA:78480"/>
    </physiologicalReaction>
</comment>
<dbReference type="Pfam" id="PF09445">
    <property type="entry name" value="Methyltransf_15"/>
    <property type="match status" value="1"/>
</dbReference>
<comment type="catalytic activity">
    <reaction evidence="4">
        <text>a 5'-end (N(7)-methyl 5'-triphosphoguanosine)-ribonucleoside in snoRNA + S-adenosyl-L-methionine = a 5'-end (N(2),N(7)-dimethyl 5'-triphosphoguanosine)-ribonucleoside in snoRNA + S-adenosyl-L-homocysteine + H(+)</text>
        <dbReference type="Rhea" id="RHEA:78475"/>
        <dbReference type="Rhea" id="RHEA-COMP:19086"/>
        <dbReference type="Rhea" id="RHEA-COMP:19088"/>
        <dbReference type="ChEBI" id="CHEBI:15378"/>
        <dbReference type="ChEBI" id="CHEBI:57856"/>
        <dbReference type="ChEBI" id="CHEBI:59789"/>
        <dbReference type="ChEBI" id="CHEBI:156461"/>
        <dbReference type="ChEBI" id="CHEBI:172880"/>
    </reaction>
    <physiologicalReaction direction="left-to-right" evidence="4">
        <dbReference type="Rhea" id="RHEA:78476"/>
    </physiologicalReaction>
</comment>
<gene>
    <name evidence="9" type="primary">Tgs1_3</name>
</gene>
<dbReference type="OrthoDB" id="6619622at2759"/>
<reference evidence="9" key="1">
    <citation type="submission" date="2017-10" db="EMBL/GenBank/DDBJ databases">
        <title>Transcriptome Assembly of Sugarcane Aphid Adults.</title>
        <authorList>
            <person name="Scully E.D."/>
            <person name="Palmer N.A."/>
            <person name="Geib S.M."/>
            <person name="Sarath G."/>
            <person name="Sattler S.E."/>
        </authorList>
    </citation>
    <scope>NUCLEOTIDE SEQUENCE</scope>
    <source>
        <tissue evidence="9">Whole body</tissue>
    </source>
</reference>
<comment type="catalytic activity">
    <reaction evidence="3">
        <text>a 5'-end (N(2),N(7)-dimethyl 5'-triphosphoguanosine)-ribonucleoside in snoRNA + S-adenosyl-L-methionine = a 5'-end (N(2),N(2),N(7)-trimethyl 5'-triphosphoguanosine)-ribonucleoside in snoRNA + S-adenosyl-L-homocysteine + H(+)</text>
        <dbReference type="Rhea" id="RHEA:78507"/>
        <dbReference type="Rhea" id="RHEA-COMP:19088"/>
        <dbReference type="Rhea" id="RHEA-COMP:19090"/>
        <dbReference type="ChEBI" id="CHEBI:15378"/>
        <dbReference type="ChEBI" id="CHEBI:57856"/>
        <dbReference type="ChEBI" id="CHEBI:59789"/>
        <dbReference type="ChEBI" id="CHEBI:167623"/>
        <dbReference type="ChEBI" id="CHEBI:172880"/>
    </reaction>
    <physiologicalReaction direction="left-to-right" evidence="3">
        <dbReference type="Rhea" id="RHEA:78508"/>
    </physiologicalReaction>
</comment>
<evidence type="ECO:0000256" key="2">
    <source>
        <dbReference type="ARBA" id="ARBA00025783"/>
    </source>
</evidence>
<evidence type="ECO:0000256" key="6">
    <source>
        <dbReference type="ARBA" id="ARBA00049075"/>
    </source>
</evidence>
<evidence type="ECO:0000256" key="8">
    <source>
        <dbReference type="SAM" id="MobiDB-lite"/>
    </source>
</evidence>
<proteinExistence type="inferred from homology"/>
<feature type="compositionally biased region" description="Polar residues" evidence="8">
    <location>
        <begin position="185"/>
        <end position="196"/>
    </location>
</feature>
<evidence type="ECO:0000313" key="9">
    <source>
        <dbReference type="EMBL" id="MBW16414.1"/>
    </source>
</evidence>
<dbReference type="EMBL" id="GFXV01004609">
    <property type="protein sequence ID" value="MBW16414.1"/>
    <property type="molecule type" value="Transcribed_RNA"/>
</dbReference>
<evidence type="ECO:0000256" key="3">
    <source>
        <dbReference type="ARBA" id="ARBA00047418"/>
    </source>
</evidence>
<dbReference type="SUPFAM" id="SSF53335">
    <property type="entry name" value="S-adenosyl-L-methionine-dependent methyltransferases"/>
    <property type="match status" value="1"/>
</dbReference>
<name>A0A2H8TQE8_9HEMI</name>
<evidence type="ECO:0000256" key="1">
    <source>
        <dbReference type="ARBA" id="ARBA00018517"/>
    </source>
</evidence>
<accession>A0A2H8TQE8</accession>
<dbReference type="InterPro" id="IPR029063">
    <property type="entry name" value="SAM-dependent_MTases_sf"/>
</dbReference>
<feature type="region of interest" description="Disordered" evidence="8">
    <location>
        <begin position="185"/>
        <end position="213"/>
    </location>
</feature>
<dbReference type="GO" id="GO:0005634">
    <property type="term" value="C:nucleus"/>
    <property type="evidence" value="ECO:0007669"/>
    <property type="project" value="TreeGrafter"/>
</dbReference>
<dbReference type="Gene3D" id="3.40.50.150">
    <property type="entry name" value="Vaccinia Virus protein VP39"/>
    <property type="match status" value="1"/>
</dbReference>
<dbReference type="AlphaFoldDB" id="A0A2H8TQE8"/>
<dbReference type="GO" id="GO:0071164">
    <property type="term" value="F:RNA cap trimethylguanosine synthase activity"/>
    <property type="evidence" value="ECO:0007669"/>
    <property type="project" value="TreeGrafter"/>
</dbReference>
<dbReference type="InterPro" id="IPR019012">
    <property type="entry name" value="RNA_cap_Gua-N2-MeTrfase"/>
</dbReference>
<evidence type="ECO:0000256" key="7">
    <source>
        <dbReference type="ARBA" id="ARBA00049790"/>
    </source>
</evidence>
<evidence type="ECO:0000256" key="5">
    <source>
        <dbReference type="ARBA" id="ARBA00048763"/>
    </source>
</evidence>
<dbReference type="PANTHER" id="PTHR14741">
    <property type="entry name" value="S-ADENOSYLMETHIONINE-DEPENDENT METHYLTRANSFERASE RELATED"/>
    <property type="match status" value="1"/>
</dbReference>
<comment type="similarity">
    <text evidence="2">Belongs to the methyltransferase superfamily. Trimethylguanosine synthase family.</text>
</comment>
<dbReference type="CDD" id="cd02440">
    <property type="entry name" value="AdoMet_MTases"/>
    <property type="match status" value="1"/>
</dbReference>
<sequence length="425" mass="49045">MTVYLDLGPLFFSLHSDKLFEVLYRRTDKLQSTISMLCSRFVANVRNSDLSNDENIEYEEYSDDEFDLHSDKFKLGTTVVENGSLNFKMKVYDKGAHKINAALKNIGLVVCNSNSKQYNMEPLQIYYYKNNIASYLPNGNHYSPKSDNSLDSPGKNYYEESDYKSVFLKLSSEKEFEINVDENRNYNQNRPITPKSTGYIRTEKKSSHRPSNQKRFSNKYWTMRHMLFSKFEHGILLDDESFYSVCPEILSYHIAKRCRNDIALDPFCGAGGNIIQLAFTSKLVIAIDIDPYKIKLAQNNAKIYGVADKIEFIVGNFFEIFSMLRADVICMSPPWGGPKYLFDNSFSIASMCKNYKFGGFTIFDIVKNIAPNIAFHMPKTTNIFECLWLARFFGKVEVQQNIINEKLNSITAFYGDFIDLTNNDY</sequence>
<evidence type="ECO:0000256" key="4">
    <source>
        <dbReference type="ARBA" id="ARBA00048740"/>
    </source>
</evidence>
<organism evidence="9">
    <name type="scientific">Melanaphis sacchari</name>
    <dbReference type="NCBI Taxonomy" id="742174"/>
    <lineage>
        <taxon>Eukaryota</taxon>
        <taxon>Metazoa</taxon>
        <taxon>Ecdysozoa</taxon>
        <taxon>Arthropoda</taxon>
        <taxon>Hexapoda</taxon>
        <taxon>Insecta</taxon>
        <taxon>Pterygota</taxon>
        <taxon>Neoptera</taxon>
        <taxon>Paraneoptera</taxon>
        <taxon>Hemiptera</taxon>
        <taxon>Sternorrhyncha</taxon>
        <taxon>Aphidomorpha</taxon>
        <taxon>Aphidoidea</taxon>
        <taxon>Aphididae</taxon>
        <taxon>Aphidini</taxon>
        <taxon>Melanaphis</taxon>
    </lineage>
</organism>